<protein>
    <recommendedName>
        <fullName evidence="5">GST C-terminal domain-containing protein</fullName>
    </recommendedName>
</protein>
<dbReference type="InterPro" id="IPR047047">
    <property type="entry name" value="GST_Omega-like_C"/>
</dbReference>
<organism evidence="6 7">
    <name type="scientific">Clytia hemisphaerica</name>
    <dbReference type="NCBI Taxonomy" id="252671"/>
    <lineage>
        <taxon>Eukaryota</taxon>
        <taxon>Metazoa</taxon>
        <taxon>Cnidaria</taxon>
        <taxon>Hydrozoa</taxon>
        <taxon>Hydroidolina</taxon>
        <taxon>Leptothecata</taxon>
        <taxon>Obeliida</taxon>
        <taxon>Clytiidae</taxon>
        <taxon>Clytia</taxon>
    </lineage>
</organism>
<feature type="domain" description="GST C-terminal" evidence="5">
    <location>
        <begin position="171"/>
        <end position="308"/>
    </location>
</feature>
<dbReference type="Pfam" id="PF13409">
    <property type="entry name" value="GST_N_2"/>
    <property type="match status" value="1"/>
</dbReference>
<feature type="site" description="Lowers pKa of active site Cys" evidence="3">
    <location>
        <position position="308"/>
    </location>
</feature>
<dbReference type="SUPFAM" id="SSF52833">
    <property type="entry name" value="Thioredoxin-like"/>
    <property type="match status" value="1"/>
</dbReference>
<feature type="binding site" evidence="2">
    <location>
        <position position="90"/>
    </location>
    <ligand>
        <name>glutathione</name>
        <dbReference type="ChEBI" id="CHEBI:57925"/>
    </ligand>
</feature>
<dbReference type="PANTHER" id="PTHR32419:SF6">
    <property type="entry name" value="GLUTATHIONE S-TRANSFERASE OMEGA-LIKE 1-RELATED"/>
    <property type="match status" value="1"/>
</dbReference>
<dbReference type="InterPro" id="IPR016639">
    <property type="entry name" value="GST_Omega/GSH"/>
</dbReference>
<dbReference type="Proteomes" id="UP000594262">
    <property type="component" value="Unplaced"/>
</dbReference>
<dbReference type="OrthoDB" id="2309723at2759"/>
<evidence type="ECO:0000313" key="6">
    <source>
        <dbReference type="EnsemblMetazoa" id="CLYHEMP009490.1"/>
    </source>
</evidence>
<dbReference type="GO" id="GO:0005737">
    <property type="term" value="C:cytoplasm"/>
    <property type="evidence" value="ECO:0007669"/>
    <property type="project" value="TreeGrafter"/>
</dbReference>
<dbReference type="Pfam" id="PF13410">
    <property type="entry name" value="GST_C_2"/>
    <property type="match status" value="1"/>
</dbReference>
<dbReference type="InterPro" id="IPR036249">
    <property type="entry name" value="Thioredoxin-like_sf"/>
</dbReference>
<evidence type="ECO:0000256" key="3">
    <source>
        <dbReference type="PIRSR" id="PIRSR015753-3"/>
    </source>
</evidence>
<feature type="binding site" evidence="2">
    <location>
        <begin position="157"/>
        <end position="158"/>
    </location>
    <ligand>
        <name>glutathione</name>
        <dbReference type="ChEBI" id="CHEBI:57925"/>
    </ligand>
</feature>
<dbReference type="Gene3D" id="3.40.30.10">
    <property type="entry name" value="Glutaredoxin"/>
    <property type="match status" value="1"/>
</dbReference>
<proteinExistence type="predicted"/>
<dbReference type="AlphaFoldDB" id="A0A7M5V8P5"/>
<sequence length="340" mass="38768">MSALTNTSVDPKGAFQRNKAKHGNLIAKGGQYPPEAGRYHLHIALACPWADGVLAMLYLKGLDHVISHSIVHPTWGKTKPDDDEDTHYGWMYKKPGDDPLPNPLGHGSNECDDALIPDTFTNAKSVREVYNQCGDHSGPFSTPLLYDKETKSIVCNESMLILRMLNDKFNEYAKHPEIDLYPSELDEELQNLNETLVYPKINNGVYRCGFARSQEAYAQAVTELSEALEILEDRLSKQRYLGSSTKLTWLDLRLFMTLVRFDPVYVTYFKTNKKRLVDYPNLLGFTRDVYSNENIKRVINFKHIKTHYFTSHPVFNTYGIIPAYDGPDLELQSGREQMGH</sequence>
<evidence type="ECO:0000256" key="1">
    <source>
        <dbReference type="PIRSR" id="PIRSR015753-1"/>
    </source>
</evidence>
<feature type="site" description="Lowers pKa of active site Cys" evidence="3">
    <location>
        <position position="265"/>
    </location>
</feature>
<evidence type="ECO:0000256" key="4">
    <source>
        <dbReference type="SAM" id="MobiDB-lite"/>
    </source>
</evidence>
<evidence type="ECO:0000313" key="7">
    <source>
        <dbReference type="Proteomes" id="UP000594262"/>
    </source>
</evidence>
<dbReference type="PROSITE" id="PS50405">
    <property type="entry name" value="GST_CTER"/>
    <property type="match status" value="1"/>
</dbReference>
<dbReference type="GeneID" id="136824903"/>
<dbReference type="CDD" id="cd03190">
    <property type="entry name" value="GST_C_Omega_like"/>
    <property type="match status" value="1"/>
</dbReference>
<feature type="region of interest" description="Disordered" evidence="4">
    <location>
        <begin position="1"/>
        <end position="21"/>
    </location>
</feature>
<dbReference type="Gene3D" id="1.20.1050.10">
    <property type="match status" value="1"/>
</dbReference>
<name>A0A7M5V8P5_9CNID</name>
<evidence type="ECO:0000259" key="5">
    <source>
        <dbReference type="PROSITE" id="PS50405"/>
    </source>
</evidence>
<dbReference type="PIRSF" id="PIRSF015753">
    <property type="entry name" value="GST"/>
    <property type="match status" value="1"/>
</dbReference>
<accession>A0A7M5V8P5</accession>
<dbReference type="RefSeq" id="XP_066936980.1">
    <property type="nucleotide sequence ID" value="XM_067080879.1"/>
</dbReference>
<feature type="active site" description="Nucleophile" evidence="1">
    <location>
        <position position="47"/>
    </location>
</feature>
<feature type="active site" description="Proton donor/acceptor" evidence="1">
    <location>
        <position position="206"/>
    </location>
</feature>
<reference evidence="6" key="1">
    <citation type="submission" date="2021-01" db="UniProtKB">
        <authorList>
            <consortium name="EnsemblMetazoa"/>
        </authorList>
    </citation>
    <scope>IDENTIFICATION</scope>
</reference>
<evidence type="ECO:0000256" key="2">
    <source>
        <dbReference type="PIRSR" id="PIRSR015753-2"/>
    </source>
</evidence>
<dbReference type="InterPro" id="IPR004045">
    <property type="entry name" value="Glutathione_S-Trfase_N"/>
</dbReference>
<dbReference type="InterPro" id="IPR036282">
    <property type="entry name" value="Glutathione-S-Trfase_C_sf"/>
</dbReference>
<dbReference type="PANTHER" id="PTHR32419">
    <property type="entry name" value="GLUTATHIONYL-HYDROQUINONE REDUCTASE"/>
    <property type="match status" value="1"/>
</dbReference>
<dbReference type="GO" id="GO:0004364">
    <property type="term" value="F:glutathione transferase activity"/>
    <property type="evidence" value="ECO:0007669"/>
    <property type="project" value="InterPro"/>
</dbReference>
<dbReference type="SUPFAM" id="SSF47616">
    <property type="entry name" value="GST C-terminal domain-like"/>
    <property type="match status" value="1"/>
</dbReference>
<dbReference type="InterPro" id="IPR010987">
    <property type="entry name" value="Glutathione-S-Trfase_C-like"/>
</dbReference>
<dbReference type="EnsemblMetazoa" id="CLYHEMT009490.1">
    <property type="protein sequence ID" value="CLYHEMP009490.1"/>
    <property type="gene ID" value="CLYHEMG009490"/>
</dbReference>
<keyword evidence="7" id="KW-1185">Reference proteome</keyword>